<organism evidence="5 7">
    <name type="scientific">Bacteroides thetaiotaomicron</name>
    <dbReference type="NCBI Taxonomy" id="818"/>
    <lineage>
        <taxon>Bacteria</taxon>
        <taxon>Pseudomonadati</taxon>
        <taxon>Bacteroidota</taxon>
        <taxon>Bacteroidia</taxon>
        <taxon>Bacteroidales</taxon>
        <taxon>Bacteroidaceae</taxon>
        <taxon>Bacteroides</taxon>
    </lineage>
</organism>
<gene>
    <name evidence="5" type="ORF">ERS852557_04932</name>
    <name evidence="6" type="ORF">KQP59_03305</name>
</gene>
<reference evidence="5 7" key="1">
    <citation type="submission" date="2015-09" db="EMBL/GenBank/DDBJ databases">
        <authorList>
            <consortium name="Pathogen Informatics"/>
        </authorList>
    </citation>
    <scope>NUCLEOTIDE SEQUENCE [LARGE SCALE GENOMIC DNA]</scope>
    <source>
        <strain evidence="5 7">2789STDY5834945</strain>
    </source>
</reference>
<dbReference type="SUPFAM" id="SSF53448">
    <property type="entry name" value="Nucleotide-diphospho-sugar transferases"/>
    <property type="match status" value="1"/>
</dbReference>
<dbReference type="RefSeq" id="WP_055222110.1">
    <property type="nucleotide sequence ID" value="NZ_BQNN01000001.1"/>
</dbReference>
<dbReference type="GO" id="GO:0016757">
    <property type="term" value="F:glycosyltransferase activity"/>
    <property type="evidence" value="ECO:0007669"/>
    <property type="project" value="UniProtKB-KW"/>
</dbReference>
<keyword evidence="2 6" id="KW-0328">Glycosyltransferase</keyword>
<protein>
    <submittedName>
        <fullName evidence="6">Glycosyltransferase</fullName>
        <ecNumber evidence="6">2.4.-.-</ecNumber>
    </submittedName>
    <submittedName>
        <fullName evidence="5">Rhamnosyltransferase</fullName>
    </submittedName>
</protein>
<evidence type="ECO:0000313" key="5">
    <source>
        <dbReference type="EMBL" id="CUQ47819.1"/>
    </source>
</evidence>
<dbReference type="InterPro" id="IPR029044">
    <property type="entry name" value="Nucleotide-diphossugar_trans"/>
</dbReference>
<dbReference type="InterPro" id="IPR001173">
    <property type="entry name" value="Glyco_trans_2-like"/>
</dbReference>
<dbReference type="PANTHER" id="PTHR43179">
    <property type="entry name" value="RHAMNOSYLTRANSFERASE WBBL"/>
    <property type="match status" value="1"/>
</dbReference>
<accession>A0A174WXM3</accession>
<evidence type="ECO:0000313" key="6">
    <source>
        <dbReference type="EMBL" id="UYU72155.1"/>
    </source>
</evidence>
<reference evidence="6" key="2">
    <citation type="submission" date="2021-06" db="EMBL/GenBank/DDBJ databases">
        <title>Interrogation of the integrated mobile genetic elements in gut-associated Bacteroides with a consensus prediction approach.</title>
        <authorList>
            <person name="Campbell D.E."/>
            <person name="Leigh J.R."/>
            <person name="Kim T."/>
            <person name="England W."/>
            <person name="Whitaker R.J."/>
            <person name="Degnan P.H."/>
        </authorList>
    </citation>
    <scope>NUCLEOTIDE SEQUENCE</scope>
    <source>
        <strain evidence="6">VPI-BTDOT2</strain>
    </source>
</reference>
<dbReference type="AlphaFoldDB" id="A0A174WXM3"/>
<dbReference type="Gene3D" id="3.90.550.10">
    <property type="entry name" value="Spore Coat Polysaccharide Biosynthesis Protein SpsA, Chain A"/>
    <property type="match status" value="1"/>
</dbReference>
<evidence type="ECO:0000256" key="1">
    <source>
        <dbReference type="ARBA" id="ARBA00006739"/>
    </source>
</evidence>
<dbReference type="EC" id="2.4.-.-" evidence="6"/>
<sequence>MKIVAGIILYNPDIDRLMDNISAISPQVESIIIIDNNSINIIEFEEKLTRNNKIKLVKNTSNQGVAKALNQLAIAAIGFNYEWLITLDQDSVVPENLVEIYSRYIGIAKVGLICCKIIDRNFGELSSQQEKRNGWEFVDLCITSASMINLSVWQSVGGFCEEMFIDSVDFDICYLIKENGYKILRTNETALLHEVGKSQKKEFCGREELVFNHSPLRCYYIIRNSLLLGKRHNRRLFFMWVALKRICLVLIYEDDKCNKMNMMLKGFYHAMIGRYGQL</sequence>
<dbReference type="Proteomes" id="UP001156216">
    <property type="component" value="Chromosome"/>
</dbReference>
<feature type="domain" description="Glycosyltransferase 2-like" evidence="4">
    <location>
        <begin position="13"/>
        <end position="133"/>
    </location>
</feature>
<evidence type="ECO:0000256" key="3">
    <source>
        <dbReference type="ARBA" id="ARBA00022679"/>
    </source>
</evidence>
<dbReference type="PANTHER" id="PTHR43179:SF12">
    <property type="entry name" value="GALACTOFURANOSYLTRANSFERASE GLFT2"/>
    <property type="match status" value="1"/>
</dbReference>
<dbReference type="EMBL" id="CZBI01000015">
    <property type="protein sequence ID" value="CUQ47819.1"/>
    <property type="molecule type" value="Genomic_DNA"/>
</dbReference>
<evidence type="ECO:0000259" key="4">
    <source>
        <dbReference type="Pfam" id="PF00535"/>
    </source>
</evidence>
<keyword evidence="3 5" id="KW-0808">Transferase</keyword>
<proteinExistence type="inferred from homology"/>
<dbReference type="Pfam" id="PF00535">
    <property type="entry name" value="Glycos_transf_2"/>
    <property type="match status" value="1"/>
</dbReference>
<dbReference type="EMBL" id="CP083681">
    <property type="protein sequence ID" value="UYU72155.1"/>
    <property type="molecule type" value="Genomic_DNA"/>
</dbReference>
<comment type="similarity">
    <text evidence="1">Belongs to the glycosyltransferase 2 family.</text>
</comment>
<name>A0A174WXM3_BACT4</name>
<evidence type="ECO:0000313" key="7">
    <source>
        <dbReference type="Proteomes" id="UP000095541"/>
    </source>
</evidence>
<evidence type="ECO:0000256" key="2">
    <source>
        <dbReference type="ARBA" id="ARBA00022676"/>
    </source>
</evidence>
<dbReference type="Proteomes" id="UP000095541">
    <property type="component" value="Unassembled WGS sequence"/>
</dbReference>